<dbReference type="STRING" id="887929.HMP0721_1807"/>
<dbReference type="Gene3D" id="3.40.50.10490">
    <property type="entry name" value="Glucose-6-phosphate isomerase like protein, domain 1"/>
    <property type="match status" value="1"/>
</dbReference>
<dbReference type="EMBL" id="AEQN01000023">
    <property type="protein sequence ID" value="EFV01068.1"/>
    <property type="molecule type" value="Genomic_DNA"/>
</dbReference>
<dbReference type="InterPro" id="IPR009057">
    <property type="entry name" value="Homeodomain-like_sf"/>
</dbReference>
<dbReference type="InterPro" id="IPR036388">
    <property type="entry name" value="WH-like_DNA-bd_sf"/>
</dbReference>
<reference evidence="6 7" key="1">
    <citation type="submission" date="2010-12" db="EMBL/GenBank/DDBJ databases">
        <authorList>
            <person name="Muzny D."/>
            <person name="Qin X."/>
            <person name="Deng J."/>
            <person name="Jiang H."/>
            <person name="Liu Y."/>
            <person name="Qu J."/>
            <person name="Song X.-Z."/>
            <person name="Zhang L."/>
            <person name="Thornton R."/>
            <person name="Coyle M."/>
            <person name="Francisco L."/>
            <person name="Jackson L."/>
            <person name="Javaid M."/>
            <person name="Korchina V."/>
            <person name="Kovar C."/>
            <person name="Mata R."/>
            <person name="Mathew T."/>
            <person name="Ngo R."/>
            <person name="Nguyen L."/>
            <person name="Nguyen N."/>
            <person name="Okwuonu G."/>
            <person name="Ongeri F."/>
            <person name="Pham C."/>
            <person name="Simmons D."/>
            <person name="Wilczek-Boney K."/>
            <person name="Hale W."/>
            <person name="Jakkamsetti A."/>
            <person name="Pham P."/>
            <person name="Ruth R."/>
            <person name="San Lucas F."/>
            <person name="Warren J."/>
            <person name="Zhang J."/>
            <person name="Zhao Z."/>
            <person name="Zhou C."/>
            <person name="Zhu D."/>
            <person name="Lee S."/>
            <person name="Bess C."/>
            <person name="Blankenburg K."/>
            <person name="Forbes L."/>
            <person name="Fu Q."/>
            <person name="Gubbala S."/>
            <person name="Hirani K."/>
            <person name="Jayaseelan J.C."/>
            <person name="Lara F."/>
            <person name="Munidasa M."/>
            <person name="Palculict T."/>
            <person name="Patil S."/>
            <person name="Pu L.-L."/>
            <person name="Saada N."/>
            <person name="Tang L."/>
            <person name="Weissenberger G."/>
            <person name="Zhu Y."/>
            <person name="Hemphill L."/>
            <person name="Shang Y."/>
            <person name="Youmans B."/>
            <person name="Ayvaz T."/>
            <person name="Ross M."/>
            <person name="Santibanez J."/>
            <person name="Aqrawi P."/>
            <person name="Gross S."/>
            <person name="Joshi V."/>
            <person name="Fowler G."/>
            <person name="Nazareth L."/>
            <person name="Reid J."/>
            <person name="Worley K."/>
            <person name="Petrosino J."/>
            <person name="Highlander S."/>
            <person name="Gibbs R."/>
        </authorList>
    </citation>
    <scope>NUCLEOTIDE SEQUENCE [LARGE SCALE GENOMIC DNA]</scope>
    <source>
        <strain evidence="6 7">ATCC 23263</strain>
    </source>
</reference>
<keyword evidence="7" id="KW-1185">Reference proteome</keyword>
<evidence type="ECO:0000256" key="1">
    <source>
        <dbReference type="ARBA" id="ARBA00023015"/>
    </source>
</evidence>
<evidence type="ECO:0000256" key="3">
    <source>
        <dbReference type="ARBA" id="ARBA00023163"/>
    </source>
</evidence>
<dbReference type="PROSITE" id="PS51464">
    <property type="entry name" value="SIS"/>
    <property type="match status" value="1"/>
</dbReference>
<dbReference type="RefSeq" id="WP_006599229.1">
    <property type="nucleotide sequence ID" value="NZ_GL622359.1"/>
</dbReference>
<evidence type="ECO:0000259" key="5">
    <source>
        <dbReference type="PROSITE" id="PS51464"/>
    </source>
</evidence>
<name>E6MIH2_9FIRM</name>
<dbReference type="GO" id="GO:1901135">
    <property type="term" value="P:carbohydrate derivative metabolic process"/>
    <property type="evidence" value="ECO:0007669"/>
    <property type="project" value="InterPro"/>
</dbReference>
<dbReference type="InterPro" id="IPR001347">
    <property type="entry name" value="SIS_dom"/>
</dbReference>
<dbReference type="PROSITE" id="PS51071">
    <property type="entry name" value="HTH_RPIR"/>
    <property type="match status" value="1"/>
</dbReference>
<dbReference type="GO" id="GO:0003677">
    <property type="term" value="F:DNA binding"/>
    <property type="evidence" value="ECO:0007669"/>
    <property type="project" value="UniProtKB-KW"/>
</dbReference>
<dbReference type="CDD" id="cd05013">
    <property type="entry name" value="SIS_RpiR"/>
    <property type="match status" value="1"/>
</dbReference>
<dbReference type="AlphaFoldDB" id="E6MIH2"/>
<proteinExistence type="predicted"/>
<evidence type="ECO:0000259" key="4">
    <source>
        <dbReference type="PROSITE" id="PS51071"/>
    </source>
</evidence>
<keyword evidence="3" id="KW-0804">Transcription</keyword>
<feature type="domain" description="SIS" evidence="5">
    <location>
        <begin position="123"/>
        <end position="263"/>
    </location>
</feature>
<organism evidence="6 7">
    <name type="scientific">Pseudoramibacter alactolyticus ATCC 23263</name>
    <dbReference type="NCBI Taxonomy" id="887929"/>
    <lineage>
        <taxon>Bacteria</taxon>
        <taxon>Bacillati</taxon>
        <taxon>Bacillota</taxon>
        <taxon>Clostridia</taxon>
        <taxon>Eubacteriales</taxon>
        <taxon>Eubacteriaceae</taxon>
        <taxon>Pseudoramibacter</taxon>
    </lineage>
</organism>
<dbReference type="InterPro" id="IPR035472">
    <property type="entry name" value="RpiR-like_SIS"/>
</dbReference>
<dbReference type="eggNOG" id="COG1737">
    <property type="taxonomic scope" value="Bacteria"/>
</dbReference>
<gene>
    <name evidence="6" type="ORF">HMP0721_1807</name>
</gene>
<accession>E6MIH2</accession>
<keyword evidence="2" id="KW-0238">DNA-binding</keyword>
<dbReference type="InterPro" id="IPR046348">
    <property type="entry name" value="SIS_dom_sf"/>
</dbReference>
<dbReference type="InterPro" id="IPR000281">
    <property type="entry name" value="HTH_RpiR"/>
</dbReference>
<feature type="domain" description="HTH rpiR-type" evidence="4">
    <location>
        <begin position="2"/>
        <end position="78"/>
    </location>
</feature>
<dbReference type="Pfam" id="PF01380">
    <property type="entry name" value="SIS"/>
    <property type="match status" value="1"/>
</dbReference>
<dbReference type="PANTHER" id="PTHR30514:SF1">
    <property type="entry name" value="HTH-TYPE TRANSCRIPTIONAL REGULATOR HEXR-RELATED"/>
    <property type="match status" value="1"/>
</dbReference>
<dbReference type="PANTHER" id="PTHR30514">
    <property type="entry name" value="GLUCOKINASE"/>
    <property type="match status" value="1"/>
</dbReference>
<dbReference type="SUPFAM" id="SSF53697">
    <property type="entry name" value="SIS domain"/>
    <property type="match status" value="1"/>
</dbReference>
<sequence>MNTILTTIRTKYNTLSKTQKVIADFILQNASRIPLLSITEVARACNTSETTVMRFLKKLDYNSYQVFRVNIAQETTDDPSTSINDELSRHDNLETIKHKIISHTLTAIHDIDVLLPEKILTQAIDAIRAANRLLIYGVGASGAIALDAYHKFGGIGLDVCTYPDPHLMNITCSHAVPDDLMLAISHTGESNEVLHAVRIAKERGVTVIGLTSFANSTLAKLSDLYLLSSTNDKKYHSEAMASRIVQLTIVDILYTATFMQDPTHYYQALNASRIAVSHNKT</sequence>
<evidence type="ECO:0000313" key="6">
    <source>
        <dbReference type="EMBL" id="EFV01068.1"/>
    </source>
</evidence>
<dbReference type="Proteomes" id="UP000004754">
    <property type="component" value="Unassembled WGS sequence"/>
</dbReference>
<comment type="caution">
    <text evidence="6">The sequence shown here is derived from an EMBL/GenBank/DDBJ whole genome shotgun (WGS) entry which is preliminary data.</text>
</comment>
<dbReference type="HOGENOM" id="CLU_055769_0_4_9"/>
<evidence type="ECO:0000313" key="7">
    <source>
        <dbReference type="Proteomes" id="UP000004754"/>
    </source>
</evidence>
<dbReference type="Pfam" id="PF01418">
    <property type="entry name" value="HTH_6"/>
    <property type="match status" value="1"/>
</dbReference>
<dbReference type="OrthoDB" id="2930at2"/>
<keyword evidence="1" id="KW-0805">Transcription regulation</keyword>
<dbReference type="InterPro" id="IPR047640">
    <property type="entry name" value="RpiR-like"/>
</dbReference>
<dbReference type="GO" id="GO:0003700">
    <property type="term" value="F:DNA-binding transcription factor activity"/>
    <property type="evidence" value="ECO:0007669"/>
    <property type="project" value="InterPro"/>
</dbReference>
<dbReference type="Gene3D" id="1.10.10.10">
    <property type="entry name" value="Winged helix-like DNA-binding domain superfamily/Winged helix DNA-binding domain"/>
    <property type="match status" value="1"/>
</dbReference>
<protein>
    <submittedName>
        <fullName evidence="6">SIS domain protein</fullName>
    </submittedName>
</protein>
<evidence type="ECO:0000256" key="2">
    <source>
        <dbReference type="ARBA" id="ARBA00023125"/>
    </source>
</evidence>
<dbReference type="GO" id="GO:0097367">
    <property type="term" value="F:carbohydrate derivative binding"/>
    <property type="evidence" value="ECO:0007669"/>
    <property type="project" value="InterPro"/>
</dbReference>
<dbReference type="SUPFAM" id="SSF46689">
    <property type="entry name" value="Homeodomain-like"/>
    <property type="match status" value="1"/>
</dbReference>